<evidence type="ECO:0000313" key="3">
    <source>
        <dbReference type="Proteomes" id="UP000824890"/>
    </source>
</evidence>
<name>A0ABQ7ZUA9_BRANA</name>
<evidence type="ECO:0000256" key="1">
    <source>
        <dbReference type="SAM" id="MobiDB-lite"/>
    </source>
</evidence>
<feature type="compositionally biased region" description="Polar residues" evidence="1">
    <location>
        <begin position="189"/>
        <end position="200"/>
    </location>
</feature>
<feature type="compositionally biased region" description="Polar residues" evidence="1">
    <location>
        <begin position="206"/>
        <end position="232"/>
    </location>
</feature>
<gene>
    <name evidence="2" type="ORF">HID58_059738</name>
</gene>
<protein>
    <recommendedName>
        <fullName evidence="4">Zinc knuckle CX2CX4HX4C domain-containing protein</fullName>
    </recommendedName>
</protein>
<dbReference type="Proteomes" id="UP000824890">
    <property type="component" value="Unassembled WGS sequence"/>
</dbReference>
<feature type="compositionally biased region" description="Basic residues" evidence="1">
    <location>
        <begin position="480"/>
        <end position="496"/>
    </location>
</feature>
<feature type="compositionally biased region" description="Polar residues" evidence="1">
    <location>
        <begin position="497"/>
        <end position="506"/>
    </location>
</feature>
<feature type="compositionally biased region" description="Basic and acidic residues" evidence="1">
    <location>
        <begin position="408"/>
        <end position="420"/>
    </location>
</feature>
<feature type="non-terminal residue" evidence="2">
    <location>
        <position position="506"/>
    </location>
</feature>
<dbReference type="EMBL" id="JAGKQM010000014">
    <property type="protein sequence ID" value="KAH0883642.1"/>
    <property type="molecule type" value="Genomic_DNA"/>
</dbReference>
<feature type="non-terminal residue" evidence="2">
    <location>
        <position position="1"/>
    </location>
</feature>
<accession>A0ABQ7ZUA9</accession>
<keyword evidence="3" id="KW-1185">Reference proteome</keyword>
<evidence type="ECO:0000313" key="2">
    <source>
        <dbReference type="EMBL" id="KAH0883642.1"/>
    </source>
</evidence>
<reference evidence="2 3" key="1">
    <citation type="submission" date="2021-05" db="EMBL/GenBank/DDBJ databases">
        <title>Genome Assembly of Synthetic Allotetraploid Brassica napus Reveals Homoeologous Exchanges between Subgenomes.</title>
        <authorList>
            <person name="Davis J.T."/>
        </authorList>
    </citation>
    <scope>NUCLEOTIDE SEQUENCE [LARGE SCALE GENOMIC DNA]</scope>
    <source>
        <strain evidence="3">cv. Da-Ae</strain>
        <tissue evidence="2">Seedling</tissue>
    </source>
</reference>
<proteinExistence type="predicted"/>
<comment type="caution">
    <text evidence="2">The sequence shown here is derived from an EMBL/GenBank/DDBJ whole genome shotgun (WGS) entry which is preliminary data.</text>
</comment>
<evidence type="ECO:0008006" key="4">
    <source>
        <dbReference type="Google" id="ProtNLM"/>
    </source>
</evidence>
<feature type="region of interest" description="Disordered" evidence="1">
    <location>
        <begin position="378"/>
        <end position="506"/>
    </location>
</feature>
<feature type="region of interest" description="Disordered" evidence="1">
    <location>
        <begin position="159"/>
        <end position="236"/>
    </location>
</feature>
<organism evidence="2 3">
    <name type="scientific">Brassica napus</name>
    <name type="common">Rape</name>
    <dbReference type="NCBI Taxonomy" id="3708"/>
    <lineage>
        <taxon>Eukaryota</taxon>
        <taxon>Viridiplantae</taxon>
        <taxon>Streptophyta</taxon>
        <taxon>Embryophyta</taxon>
        <taxon>Tracheophyta</taxon>
        <taxon>Spermatophyta</taxon>
        <taxon>Magnoliopsida</taxon>
        <taxon>eudicotyledons</taxon>
        <taxon>Gunneridae</taxon>
        <taxon>Pentapetalae</taxon>
        <taxon>rosids</taxon>
        <taxon>malvids</taxon>
        <taxon>Brassicales</taxon>
        <taxon>Brassicaceae</taxon>
        <taxon>Brassiceae</taxon>
        <taxon>Brassica</taxon>
    </lineage>
</organism>
<sequence length="506" mass="56552">SLSETHSPVHTLFIMAKRFSRSEKEKWVSSSKSQPRRNPVVIPESNTSSLIEENKFTLIGRITNPRTQNTRALMQLDITLPSSGTKKVELHYEKLEKHCFLCHSLSHEESECSQRNAPAVNRTSSRGINHAQTIESLESYRRARDDRKIERGRFVEASRREADYHRRRSDIHQRTQVNHRRSPPRVANHNDQMRGSSAASLGTRITARNPQNTTASPRLSASQRISHGQPSAHSRLGERVWVEKGSQAQYSHTPPPNPPREAMYANQEVDSTQNRRQIAHRLQLSDERGVLPPVGDLDSSSQERRSVLHRIETTGTRALTPVPSGHAMAAQERLPALQRLAPSPTERVPLLRNGVANSNSGRLQDVAVHYLEDTFPLTLLEGSGKPSSSRVPAVERLSRPQISPIRGLSEDRRQVEHTRDAPQQSEDGDPSYLPPATTGTSSRKGKGVVLTSNGKGKIAENDLPQPRKRTTRTPLQGVSLKKRRVTKTVHSPKRRPTTGNTQPAKG</sequence>